<evidence type="ECO:0000256" key="2">
    <source>
        <dbReference type="ARBA" id="ARBA00006484"/>
    </source>
</evidence>
<dbReference type="Proteomes" id="UP000235786">
    <property type="component" value="Unassembled WGS sequence"/>
</dbReference>
<comment type="similarity">
    <text evidence="2 12">Belongs to the short-chain dehydrogenases/reductases (SDR) family.</text>
</comment>
<evidence type="ECO:0000256" key="12">
    <source>
        <dbReference type="RuleBase" id="RU000363"/>
    </source>
</evidence>
<dbReference type="PRINTS" id="PR00080">
    <property type="entry name" value="SDRFAMILY"/>
</dbReference>
<dbReference type="SUPFAM" id="SSF51735">
    <property type="entry name" value="NAD(P)-binding Rossmann-fold domains"/>
    <property type="match status" value="1"/>
</dbReference>
<dbReference type="Pfam" id="PF00106">
    <property type="entry name" value="adh_short"/>
    <property type="match status" value="1"/>
</dbReference>
<keyword evidence="14" id="KW-1185">Reference proteome</keyword>
<dbReference type="InterPro" id="IPR036291">
    <property type="entry name" value="NAD(P)-bd_dom_sf"/>
</dbReference>
<evidence type="ECO:0000256" key="6">
    <source>
        <dbReference type="ARBA" id="ARBA00023002"/>
    </source>
</evidence>
<keyword evidence="5" id="KW-1133">Transmembrane helix</keyword>
<evidence type="ECO:0000313" key="13">
    <source>
        <dbReference type="EMBL" id="PMD48403.1"/>
    </source>
</evidence>
<evidence type="ECO:0000256" key="9">
    <source>
        <dbReference type="ARBA" id="ARBA00059620"/>
    </source>
</evidence>
<dbReference type="Gene3D" id="3.40.50.720">
    <property type="entry name" value="NAD(P)-binding Rossmann-like Domain"/>
    <property type="match status" value="1"/>
</dbReference>
<keyword evidence="7" id="KW-0443">Lipid metabolism</keyword>
<evidence type="ECO:0000256" key="4">
    <source>
        <dbReference type="ARBA" id="ARBA00022857"/>
    </source>
</evidence>
<keyword evidence="8" id="KW-0472">Membrane</keyword>
<comment type="function">
    <text evidence="9">Catalyzes the reduction of all-trans-retinal to all-trans-retinol in the presence of NADPH.</text>
</comment>
<evidence type="ECO:0000256" key="8">
    <source>
        <dbReference type="ARBA" id="ARBA00023136"/>
    </source>
</evidence>
<dbReference type="InterPro" id="IPR020904">
    <property type="entry name" value="Sc_DH/Rdtase_CS"/>
</dbReference>
<keyword evidence="3" id="KW-0812">Transmembrane</keyword>
<dbReference type="GO" id="GO:0052650">
    <property type="term" value="F:all-trans-retinol dehydrogenase (NADP+) activity"/>
    <property type="evidence" value="ECO:0007669"/>
    <property type="project" value="UniProtKB-ARBA"/>
</dbReference>
<keyword evidence="6" id="KW-0560">Oxidoreductase</keyword>
<evidence type="ECO:0000256" key="10">
    <source>
        <dbReference type="ARBA" id="ARBA00068717"/>
    </source>
</evidence>
<evidence type="ECO:0000256" key="3">
    <source>
        <dbReference type="ARBA" id="ARBA00022692"/>
    </source>
</evidence>
<dbReference type="AlphaFoldDB" id="A0A2J6SCB1"/>
<dbReference type="STRING" id="1149755.A0A2J6SCB1"/>
<evidence type="ECO:0000256" key="1">
    <source>
        <dbReference type="ARBA" id="ARBA00004141"/>
    </source>
</evidence>
<dbReference type="GO" id="GO:0016020">
    <property type="term" value="C:membrane"/>
    <property type="evidence" value="ECO:0007669"/>
    <property type="project" value="UniProtKB-SubCell"/>
</dbReference>
<dbReference type="InterPro" id="IPR002347">
    <property type="entry name" value="SDR_fam"/>
</dbReference>
<organism evidence="13 14">
    <name type="scientific">Hyaloscypha variabilis (strain UAMH 11265 / GT02V1 / F)</name>
    <name type="common">Meliniomyces variabilis</name>
    <dbReference type="NCBI Taxonomy" id="1149755"/>
    <lineage>
        <taxon>Eukaryota</taxon>
        <taxon>Fungi</taxon>
        <taxon>Dikarya</taxon>
        <taxon>Ascomycota</taxon>
        <taxon>Pezizomycotina</taxon>
        <taxon>Leotiomycetes</taxon>
        <taxon>Helotiales</taxon>
        <taxon>Hyaloscyphaceae</taxon>
        <taxon>Hyaloscypha</taxon>
        <taxon>Hyaloscypha variabilis</taxon>
    </lineage>
</organism>
<dbReference type="FunFam" id="3.40.50.720:FF:000131">
    <property type="entry name" value="Short-chain dehydrogenase/reductase 3"/>
    <property type="match status" value="1"/>
</dbReference>
<proteinExistence type="inferred from homology"/>
<protein>
    <recommendedName>
        <fullName evidence="10">Short-chain dehydrogenase/reductase 3</fullName>
    </recommendedName>
    <alternativeName>
        <fullName evidence="11">Retinal short-chain dehydrogenase/reductase 1</fullName>
    </alternativeName>
</protein>
<evidence type="ECO:0000256" key="11">
    <source>
        <dbReference type="ARBA" id="ARBA00082544"/>
    </source>
</evidence>
<reference evidence="13 14" key="1">
    <citation type="submission" date="2016-04" db="EMBL/GenBank/DDBJ databases">
        <title>A degradative enzymes factory behind the ericoid mycorrhizal symbiosis.</title>
        <authorList>
            <consortium name="DOE Joint Genome Institute"/>
            <person name="Martino E."/>
            <person name="Morin E."/>
            <person name="Grelet G."/>
            <person name="Kuo A."/>
            <person name="Kohler A."/>
            <person name="Daghino S."/>
            <person name="Barry K."/>
            <person name="Choi C."/>
            <person name="Cichocki N."/>
            <person name="Clum A."/>
            <person name="Copeland A."/>
            <person name="Hainaut M."/>
            <person name="Haridas S."/>
            <person name="Labutti K."/>
            <person name="Lindquist E."/>
            <person name="Lipzen A."/>
            <person name="Khouja H.-R."/>
            <person name="Murat C."/>
            <person name="Ohm R."/>
            <person name="Olson A."/>
            <person name="Spatafora J."/>
            <person name="Veneault-Fourrey C."/>
            <person name="Henrissat B."/>
            <person name="Grigoriev I."/>
            <person name="Martin F."/>
            <person name="Perotto S."/>
        </authorList>
    </citation>
    <scope>NUCLEOTIDE SEQUENCE [LARGE SCALE GENOMIC DNA]</scope>
    <source>
        <strain evidence="13 14">F</strain>
    </source>
</reference>
<comment type="subcellular location">
    <subcellularLocation>
        <location evidence="1">Membrane</location>
        <topology evidence="1">Multi-pass membrane protein</topology>
    </subcellularLocation>
</comment>
<dbReference type="PRINTS" id="PR00081">
    <property type="entry name" value="GDHRDH"/>
</dbReference>
<dbReference type="PANTHER" id="PTHR24322">
    <property type="entry name" value="PKSB"/>
    <property type="match status" value="1"/>
</dbReference>
<dbReference type="OrthoDB" id="10253736at2759"/>
<accession>A0A2J6SCB1</accession>
<dbReference type="PANTHER" id="PTHR24322:SF736">
    <property type="entry name" value="RETINOL DEHYDROGENASE 10"/>
    <property type="match status" value="1"/>
</dbReference>
<gene>
    <name evidence="13" type="ORF">L207DRAFT_447328</name>
</gene>
<name>A0A2J6SCB1_HYAVF</name>
<dbReference type="EMBL" id="KZ613937">
    <property type="protein sequence ID" value="PMD48403.1"/>
    <property type="molecule type" value="Genomic_DNA"/>
</dbReference>
<dbReference type="PROSITE" id="PS00061">
    <property type="entry name" value="ADH_SHORT"/>
    <property type="match status" value="1"/>
</dbReference>
<dbReference type="CDD" id="cd05339">
    <property type="entry name" value="17beta-HSDXI-like_SDR_c"/>
    <property type="match status" value="1"/>
</dbReference>
<evidence type="ECO:0000313" key="14">
    <source>
        <dbReference type="Proteomes" id="UP000235786"/>
    </source>
</evidence>
<sequence length="372" mass="41011">MAASKMSPLSLLTAPIRLALFDPKVTAPLLVALLYYPEKLRDLLPERLHPLISSQAVIRALSVLLGLSIVRGVNRKLGEWAANNWQKDAKFIKSQELVLLSGGTSGIGKLMAEEFARRGVTVVILDLNPPKQELPSGIYFYQCDVTSSKKIAATAAQIRKDHGEPTVLINNAGIGTGLPILDSTEQIIQKTFEVNTISHFWMVREYLPAMIKKNHGHVVTIASMASFMCASNIVDYACTKASALAFHEGLQQELRARYNAPKVRTTVVNPTWIRTPLIESLTSHPKFNDTVLEPEDVSTAIVDQVLSGRGGQLILPARIGFLSGIRGWPTWLSIGLRNKLSDVAKSLDGIDVDAAKRDDRDPERWPNFKKET</sequence>
<evidence type="ECO:0000256" key="5">
    <source>
        <dbReference type="ARBA" id="ARBA00022989"/>
    </source>
</evidence>
<evidence type="ECO:0000256" key="7">
    <source>
        <dbReference type="ARBA" id="ARBA00023098"/>
    </source>
</evidence>
<keyword evidence="4" id="KW-0521">NADP</keyword>